<evidence type="ECO:0000256" key="4">
    <source>
        <dbReference type="ARBA" id="ARBA00022692"/>
    </source>
</evidence>
<feature type="region of interest" description="Disordered" evidence="13">
    <location>
        <begin position="34"/>
        <end position="69"/>
    </location>
</feature>
<dbReference type="PANTHER" id="PTHR12210">
    <property type="entry name" value="DULLARD PROTEIN PHOSPHATASE"/>
    <property type="match status" value="1"/>
</dbReference>
<dbReference type="Pfam" id="PF03031">
    <property type="entry name" value="NIF"/>
    <property type="match status" value="1"/>
</dbReference>
<proteinExistence type="inferred from homology"/>
<evidence type="ECO:0000256" key="10">
    <source>
        <dbReference type="ARBA" id="ARBA00023128"/>
    </source>
</evidence>
<dbReference type="PROSITE" id="PS50969">
    <property type="entry name" value="FCP1"/>
    <property type="match status" value="1"/>
</dbReference>
<organism evidence="15 16">
    <name type="scientific">Galdieria yellowstonensis</name>
    <dbReference type="NCBI Taxonomy" id="3028027"/>
    <lineage>
        <taxon>Eukaryota</taxon>
        <taxon>Rhodophyta</taxon>
        <taxon>Bangiophyceae</taxon>
        <taxon>Galdieriales</taxon>
        <taxon>Galdieriaceae</taxon>
        <taxon>Galdieria</taxon>
    </lineage>
</organism>
<accession>A0AAV9ING0</accession>
<dbReference type="InterPro" id="IPR036412">
    <property type="entry name" value="HAD-like_sf"/>
</dbReference>
<dbReference type="Gene3D" id="3.40.50.1000">
    <property type="entry name" value="HAD superfamily/HAD-like"/>
    <property type="match status" value="1"/>
</dbReference>
<keyword evidence="5" id="KW-0999">Mitochondrion inner membrane</keyword>
<keyword evidence="9 12" id="KW-0811">Translocation</keyword>
<dbReference type="SMART" id="SM00577">
    <property type="entry name" value="CPDc"/>
    <property type="match status" value="1"/>
</dbReference>
<evidence type="ECO:0000256" key="5">
    <source>
        <dbReference type="ARBA" id="ARBA00022792"/>
    </source>
</evidence>
<dbReference type="InterPro" id="IPR050365">
    <property type="entry name" value="TIM50"/>
</dbReference>
<dbReference type="FunFam" id="3.40.50.1000:FF:000019">
    <property type="entry name" value="Mitochondrial import inner membrane translocase subunit TIM50"/>
    <property type="match status" value="1"/>
</dbReference>
<dbReference type="GO" id="GO:0015031">
    <property type="term" value="P:protein transport"/>
    <property type="evidence" value="ECO:0007669"/>
    <property type="project" value="UniProtKB-KW"/>
</dbReference>
<keyword evidence="7 12" id="KW-0809">Transit peptide</keyword>
<name>A0AAV9ING0_9RHOD</name>
<feature type="compositionally biased region" description="Low complexity" evidence="13">
    <location>
        <begin position="40"/>
        <end position="57"/>
    </location>
</feature>
<keyword evidence="8" id="KW-1133">Transmembrane helix</keyword>
<keyword evidence="6 12" id="KW-0653">Protein transport</keyword>
<gene>
    <name evidence="15" type="ORF">GAYE_SCF62G6581</name>
</gene>
<evidence type="ECO:0000259" key="14">
    <source>
        <dbReference type="PROSITE" id="PS50969"/>
    </source>
</evidence>
<dbReference type="SUPFAM" id="SSF56784">
    <property type="entry name" value="HAD-like"/>
    <property type="match status" value="1"/>
</dbReference>
<comment type="similarity">
    <text evidence="2 12">Belongs to the TIM50 family.</text>
</comment>
<keyword evidence="11" id="KW-0472">Membrane</keyword>
<sequence>MALFRLGGTGFFLRGCEKQLRQCWRLVHENSKSNTGLAASSKSPVIPNPSSSSSSSSKNAHQQENNTHERRRFTWREYVMLTTSIVGLCTTCYYRFDSEKIFEDIEGLLDKFFFQFNHNFIARLRKKFLPPSTRFTADGLPLRTLVLDLDETLVYSRWKPSEGWKTMVRPGAETFLEQMSNLYEIVLFTSSAPEYVDPIVRQIDTGGYISHVLYRDCTKREYGYSIKDLSRLNRDLKRTIIVDNEPQSFRYQPLNGIAIPSWKGNEEDRFLLELIPFLEYIVRHDVADVRDVIEKYWRGEWTLSTDS</sequence>
<evidence type="ECO:0000313" key="15">
    <source>
        <dbReference type="EMBL" id="KAK4528636.1"/>
    </source>
</evidence>
<comment type="subcellular location">
    <subcellularLocation>
        <location evidence="1 12">Mitochondrion inner membrane</location>
        <topology evidence="1 12">Single-pass membrane protein</topology>
    </subcellularLocation>
</comment>
<keyword evidence="3 12" id="KW-0813">Transport</keyword>
<evidence type="ECO:0000256" key="1">
    <source>
        <dbReference type="ARBA" id="ARBA00004434"/>
    </source>
</evidence>
<dbReference type="GO" id="GO:0005744">
    <property type="term" value="C:TIM23 mitochondrial import inner membrane translocase complex"/>
    <property type="evidence" value="ECO:0007669"/>
    <property type="project" value="UniProtKB-UniRule"/>
</dbReference>
<evidence type="ECO:0000256" key="9">
    <source>
        <dbReference type="ARBA" id="ARBA00023010"/>
    </source>
</evidence>
<comment type="caution">
    <text evidence="15">The sequence shown here is derived from an EMBL/GenBank/DDBJ whole genome shotgun (WGS) entry which is preliminary data.</text>
</comment>
<reference evidence="15 16" key="1">
    <citation type="submission" date="2022-07" db="EMBL/GenBank/DDBJ databases">
        <title>Genome-wide signatures of adaptation to extreme environments.</title>
        <authorList>
            <person name="Cho C.H."/>
            <person name="Yoon H.S."/>
        </authorList>
    </citation>
    <scope>NUCLEOTIDE SEQUENCE [LARGE SCALE GENOMIC DNA]</scope>
    <source>
        <strain evidence="15 16">108.79 E11</strain>
    </source>
</reference>
<dbReference type="InterPro" id="IPR023214">
    <property type="entry name" value="HAD_sf"/>
</dbReference>
<evidence type="ECO:0000256" key="13">
    <source>
        <dbReference type="SAM" id="MobiDB-lite"/>
    </source>
</evidence>
<dbReference type="Proteomes" id="UP001300502">
    <property type="component" value="Unassembled WGS sequence"/>
</dbReference>
<comment type="subunit">
    <text evidence="12">Component of the TIM23 complex.</text>
</comment>
<evidence type="ECO:0000256" key="6">
    <source>
        <dbReference type="ARBA" id="ARBA00022927"/>
    </source>
</evidence>
<feature type="domain" description="FCP1 homology" evidence="14">
    <location>
        <begin position="138"/>
        <end position="281"/>
    </location>
</feature>
<evidence type="ECO:0000256" key="2">
    <source>
        <dbReference type="ARBA" id="ARBA00006344"/>
    </source>
</evidence>
<evidence type="ECO:0000313" key="16">
    <source>
        <dbReference type="Proteomes" id="UP001300502"/>
    </source>
</evidence>
<evidence type="ECO:0000256" key="7">
    <source>
        <dbReference type="ARBA" id="ARBA00022946"/>
    </source>
</evidence>
<keyword evidence="10 12" id="KW-0496">Mitochondrion</keyword>
<keyword evidence="4" id="KW-0812">Transmembrane</keyword>
<keyword evidence="16" id="KW-1185">Reference proteome</keyword>
<evidence type="ECO:0000256" key="12">
    <source>
        <dbReference type="RuleBase" id="RU365079"/>
    </source>
</evidence>
<dbReference type="AlphaFoldDB" id="A0AAV9ING0"/>
<protein>
    <recommendedName>
        <fullName evidence="12">Mitochondrial import inner membrane translocase subunit TIM50</fullName>
    </recommendedName>
</protein>
<evidence type="ECO:0000256" key="8">
    <source>
        <dbReference type="ARBA" id="ARBA00022989"/>
    </source>
</evidence>
<dbReference type="CDD" id="cd07521">
    <property type="entry name" value="HAD_FCP1-like"/>
    <property type="match status" value="1"/>
</dbReference>
<comment type="function">
    <text evidence="12">Essential component of the TIM23 complex, a complex that mediates the translocation of transit peptide-containing proteins across the mitochondrial inner membrane.</text>
</comment>
<evidence type="ECO:0000256" key="11">
    <source>
        <dbReference type="ARBA" id="ARBA00023136"/>
    </source>
</evidence>
<dbReference type="InterPro" id="IPR004274">
    <property type="entry name" value="FCP1_dom"/>
</dbReference>
<dbReference type="EMBL" id="JANCYU010000067">
    <property type="protein sequence ID" value="KAK4528636.1"/>
    <property type="molecule type" value="Genomic_DNA"/>
</dbReference>
<evidence type="ECO:0000256" key="3">
    <source>
        <dbReference type="ARBA" id="ARBA00022448"/>
    </source>
</evidence>